<keyword evidence="2" id="KW-1185">Reference proteome</keyword>
<organism evidence="1 2">
    <name type="scientific">Xylaria curta</name>
    <dbReference type="NCBI Taxonomy" id="42375"/>
    <lineage>
        <taxon>Eukaryota</taxon>
        <taxon>Fungi</taxon>
        <taxon>Dikarya</taxon>
        <taxon>Ascomycota</taxon>
        <taxon>Pezizomycotina</taxon>
        <taxon>Sordariomycetes</taxon>
        <taxon>Xylariomycetidae</taxon>
        <taxon>Xylariales</taxon>
        <taxon>Xylariaceae</taxon>
        <taxon>Xylaria</taxon>
    </lineage>
</organism>
<protein>
    <submittedName>
        <fullName evidence="1">Uncharacterized protein</fullName>
    </submittedName>
</protein>
<name>A0ACC1NC74_9PEZI</name>
<dbReference type="Proteomes" id="UP001143856">
    <property type="component" value="Unassembled WGS sequence"/>
</dbReference>
<dbReference type="EMBL" id="JAPDGR010002299">
    <property type="protein sequence ID" value="KAJ2976570.1"/>
    <property type="molecule type" value="Genomic_DNA"/>
</dbReference>
<comment type="caution">
    <text evidence="1">The sequence shown here is derived from an EMBL/GenBank/DDBJ whole genome shotgun (WGS) entry which is preliminary data.</text>
</comment>
<sequence>MAQEKMTLEEWLDDICVRFIINLPGEDLSSIERLCFQIEEAQWFYEDFVRPLDPSLPSLSLRSFILKIFRHCPLLSGFSAESHIRAFEQFIQYKTRVPVRGAIMLNDAMDAAVLVRGYKKGAGWSFPRGKINKDEDDVDCAIREVYEETGYDLRAAGLVERNAPVRALDVIMHEQQVRLFVFRGVPENTIFETRTRKEIGDIKWYKLSDLPTFKKKKGAGKSQGPATQERFYMVAPFMVQLRQWILKQKKADAQNTPAYTGHKHPPAFYDENLTDDNMLHEPAPPASSSTHPENINSATKELQRLLQIKPPTQGLQLPSQTSNQQAGQALLSILQPKTANTGFAPGQDHHQLHPFQGQAITNIPQPSTLYHPHQAQRVPVSDSSALSSFPINPNAGPVHSYHQQYPDHRPRPQVFVTNEMVQPPPETEKAPVQLLHPQPLPPQVQKEMLLRDLRDLASSPNVAGVTNQPAAPGRTHGFHTVPLNVQHQPHPRRSNDTRAKVSPQMAVHSANLLNVLKGNSLPTSASQESTLHLPPLAGTIPTRAEAQHQGQQLLTSEAGFSNQYGGAAPPPTTLPSATINAPAPFLRGNNRAVVPTDQHRASLLDMFKTGQPTVSQNQLDGQGVPVSPGILQNNQVDSPRQQRSSSIVTESDVTSAPDVTSRSNVASRPDVALPKLPKCKDSIPKASSQSSPTTGSTILFGSPSGSTLPTPMMIKPRQNSTVEHKNTLLSILGKPQPEAEQGKDKGSMGSEHMAAGPGPMPRSRLASNNLWHDLRTVPSRLRRTVSNPDSLTDLTRLLDRLQQSIDARLKIVADSTAPDEAIQRLEGPMRQLHKVELAYQYVSTLQDVEDMRLEARSHLPHSPKAALEPYTRLKQLCVRLRELQPPADGAATHLVEHVENTTETLWKEMKNIMSQEMEAVLRSRNWPHEIDTNSEMDSEWRQCFEKLVDLQVPEVLYSENTVTLLPFEVMAKPFAQWFRFQFMGSNATSTPQSFGTFCIPQFISLVDKWESFFRENVGHILFSRFRDTSVGEMSIYIDPACALITAMLPVMREKIDTVIQDGLQNPQFLSSLMIQIMNMDDELRSRFNYDGGNLEQGWPGLASEVLDKHFDAWLKAEKEFALERFRAILNSADARNIDYDYSTPGKMKPTYGAIRVTDLLRTVTSQYERVRRFSHKLRFLIDIQLEILDDYHDRLKDSLDAYYTITSTIGRTLHGVTREQVAALEGTGAFETLCKVLGSSDHVVATLKDWSNEEFFVTLWEELQARARKNSNQETLAGGMSHEDVKDRISSAVGTDEDTGILFDETIGAYSFRRKTAEEYLVSALIDSHLKAFRPYLGKPQWTTISSDLNVEPSQLAITPELDEPLKILKRNLTFLASALSTAVYRRVWRTALEKLQDLLWGDVLLKQNFTTLGAAQFVRDLQAIFSLVDRHIPDGSLIMSTLQDGAQLLNLPVESSSGGITLQQATDRVFTDNTEAKKTLAELELDSLTPANARKILQRRVENSE</sequence>
<gene>
    <name evidence="1" type="ORF">NUW58_g8050</name>
</gene>
<evidence type="ECO:0000313" key="2">
    <source>
        <dbReference type="Proteomes" id="UP001143856"/>
    </source>
</evidence>
<evidence type="ECO:0000313" key="1">
    <source>
        <dbReference type="EMBL" id="KAJ2976570.1"/>
    </source>
</evidence>
<proteinExistence type="predicted"/>
<accession>A0ACC1NC74</accession>
<reference evidence="1" key="1">
    <citation type="submission" date="2022-10" db="EMBL/GenBank/DDBJ databases">
        <title>Genome Sequence of Xylaria curta.</title>
        <authorList>
            <person name="Buettner E."/>
        </authorList>
    </citation>
    <scope>NUCLEOTIDE SEQUENCE</scope>
    <source>
        <strain evidence="1">Babe10</strain>
    </source>
</reference>